<dbReference type="EMBL" id="LAZR01016014">
    <property type="protein sequence ID" value="KKM06351.1"/>
    <property type="molecule type" value="Genomic_DNA"/>
</dbReference>
<evidence type="ECO:0000256" key="1">
    <source>
        <dbReference type="SAM" id="Phobius"/>
    </source>
</evidence>
<organism evidence="2">
    <name type="scientific">marine sediment metagenome</name>
    <dbReference type="NCBI Taxonomy" id="412755"/>
    <lineage>
        <taxon>unclassified sequences</taxon>
        <taxon>metagenomes</taxon>
        <taxon>ecological metagenomes</taxon>
    </lineage>
</organism>
<reference evidence="2" key="1">
    <citation type="journal article" date="2015" name="Nature">
        <title>Complex archaea that bridge the gap between prokaryotes and eukaryotes.</title>
        <authorList>
            <person name="Spang A."/>
            <person name="Saw J.H."/>
            <person name="Jorgensen S.L."/>
            <person name="Zaremba-Niedzwiedzka K."/>
            <person name="Martijn J."/>
            <person name="Lind A.E."/>
            <person name="van Eijk R."/>
            <person name="Schleper C."/>
            <person name="Guy L."/>
            <person name="Ettema T.J."/>
        </authorList>
    </citation>
    <scope>NUCLEOTIDE SEQUENCE</scope>
</reference>
<sequence>TDNETILLSGNQIMSECDYCGQENAVIEINNHFFHNECYSNFLKENERKKVSKCAGFILIVLLFWVVIGSLIMGYFGQLNILATIFLLTLFILWFWRSQTLNKRQE</sequence>
<dbReference type="AlphaFoldDB" id="A0A0F9JKW7"/>
<comment type="caution">
    <text evidence="2">The sequence shown here is derived from an EMBL/GenBank/DDBJ whole genome shotgun (WGS) entry which is preliminary data.</text>
</comment>
<accession>A0A0F9JKW7</accession>
<evidence type="ECO:0000313" key="2">
    <source>
        <dbReference type="EMBL" id="KKM06351.1"/>
    </source>
</evidence>
<proteinExistence type="predicted"/>
<protein>
    <submittedName>
        <fullName evidence="2">Uncharacterized protein</fullName>
    </submittedName>
</protein>
<feature type="non-terminal residue" evidence="2">
    <location>
        <position position="1"/>
    </location>
</feature>
<name>A0A0F9JKW7_9ZZZZ</name>
<feature type="transmembrane region" description="Helical" evidence="1">
    <location>
        <begin position="54"/>
        <end position="73"/>
    </location>
</feature>
<keyword evidence="1" id="KW-0812">Transmembrane</keyword>
<gene>
    <name evidence="2" type="ORF">LCGC14_1744830</name>
</gene>
<keyword evidence="1" id="KW-0472">Membrane</keyword>
<keyword evidence="1" id="KW-1133">Transmembrane helix</keyword>
<feature type="transmembrane region" description="Helical" evidence="1">
    <location>
        <begin position="79"/>
        <end position="96"/>
    </location>
</feature>